<evidence type="ECO:0000256" key="1">
    <source>
        <dbReference type="SAM" id="MobiDB-lite"/>
    </source>
</evidence>
<evidence type="ECO:0000313" key="3">
    <source>
        <dbReference type="EMBL" id="PGH14702.1"/>
    </source>
</evidence>
<dbReference type="InterPro" id="IPR012664">
    <property type="entry name" value="CHP02452"/>
</dbReference>
<evidence type="ECO:0000259" key="2">
    <source>
        <dbReference type="Pfam" id="PF10021"/>
    </source>
</evidence>
<name>A0A2B7Y1G1_9EURO</name>
<feature type="region of interest" description="Disordered" evidence="1">
    <location>
        <begin position="1"/>
        <end position="48"/>
    </location>
</feature>
<evidence type="ECO:0000313" key="4">
    <source>
        <dbReference type="Proteomes" id="UP000223968"/>
    </source>
</evidence>
<dbReference type="Pfam" id="PF10021">
    <property type="entry name" value="PARG_cat_microb"/>
    <property type="match status" value="1"/>
</dbReference>
<dbReference type="PANTHER" id="PTHR35596:SF1">
    <property type="entry name" value="MICROBIAL-TYPE PARG CATALYTIC DOMAIN-CONTAINING PROTEIN"/>
    <property type="match status" value="1"/>
</dbReference>
<sequence>MDAEGARSGSWTRTRTRKGGWDGRTRYRTRTAPRRVPRDETPPRLDQKFCPKFKGTKIQVLEADTFDAGIQLGNNGSQTTFGESSPAPVAVLNMASDFAPGGSWLRGARAQEEALARRSTLTATLHQSFYPKSADAVIYSPAVTVFRRSLKDGHGLMDLSKPESLPVVSVISMAAPRRPNVVSGADSLMKFANPNDRNRAKEKMRVVMRLAAWKKHRKMVLGALGCGAFRNPPEEVADCWAEVFAEAEFQGGWWESVVFAVIDDTGLGKEGNGNVGVFYRRLDGVEV</sequence>
<protein>
    <recommendedName>
        <fullName evidence="2">Microbial-type PARG catalytic domain-containing protein</fullName>
    </recommendedName>
</protein>
<comment type="caution">
    <text evidence="3">The sequence shown here is derived from an EMBL/GenBank/DDBJ whole genome shotgun (WGS) entry which is preliminary data.</text>
</comment>
<dbReference type="EMBL" id="PDNB01000032">
    <property type="protein sequence ID" value="PGH14702.1"/>
    <property type="molecule type" value="Genomic_DNA"/>
</dbReference>
<dbReference type="OrthoDB" id="9985428at2759"/>
<gene>
    <name evidence="3" type="ORF">AJ79_02868</name>
</gene>
<reference evidence="3 4" key="1">
    <citation type="submission" date="2017-10" db="EMBL/GenBank/DDBJ databases">
        <title>Comparative genomics in systemic dimorphic fungi from Ajellomycetaceae.</title>
        <authorList>
            <person name="Munoz J.F."/>
            <person name="Mcewen J.G."/>
            <person name="Clay O.K."/>
            <person name="Cuomo C.A."/>
        </authorList>
    </citation>
    <scope>NUCLEOTIDE SEQUENCE [LARGE SCALE GENOMIC DNA]</scope>
    <source>
        <strain evidence="3 4">UAMH5409</strain>
    </source>
</reference>
<feature type="compositionally biased region" description="Basic residues" evidence="1">
    <location>
        <begin position="26"/>
        <end position="35"/>
    </location>
</feature>
<dbReference type="InterPro" id="IPR043472">
    <property type="entry name" value="Macro_dom-like"/>
</dbReference>
<dbReference type="STRING" id="1447875.A0A2B7Y1G1"/>
<organism evidence="3 4">
    <name type="scientific">Helicocarpus griseus UAMH5409</name>
    <dbReference type="NCBI Taxonomy" id="1447875"/>
    <lineage>
        <taxon>Eukaryota</taxon>
        <taxon>Fungi</taxon>
        <taxon>Dikarya</taxon>
        <taxon>Ascomycota</taxon>
        <taxon>Pezizomycotina</taxon>
        <taxon>Eurotiomycetes</taxon>
        <taxon>Eurotiomycetidae</taxon>
        <taxon>Onygenales</taxon>
        <taxon>Ajellomycetaceae</taxon>
        <taxon>Helicocarpus</taxon>
    </lineage>
</organism>
<accession>A0A2B7Y1G1</accession>
<feature type="compositionally biased region" description="Basic and acidic residues" evidence="1">
    <location>
        <begin position="36"/>
        <end position="48"/>
    </location>
</feature>
<dbReference type="SUPFAM" id="SSF52949">
    <property type="entry name" value="Macro domain-like"/>
    <property type="match status" value="1"/>
</dbReference>
<dbReference type="NCBIfam" id="TIGR02452">
    <property type="entry name" value="TIGR02452 family protein"/>
    <property type="match status" value="1"/>
</dbReference>
<proteinExistence type="predicted"/>
<dbReference type="InterPro" id="IPR019261">
    <property type="entry name" value="PARG_cat_microbial"/>
</dbReference>
<dbReference type="PANTHER" id="PTHR35596">
    <property type="entry name" value="DUF2263 DOMAIN-CONTAINING PROTEIN"/>
    <property type="match status" value="1"/>
</dbReference>
<dbReference type="AlphaFoldDB" id="A0A2B7Y1G1"/>
<dbReference type="Proteomes" id="UP000223968">
    <property type="component" value="Unassembled WGS sequence"/>
</dbReference>
<keyword evidence="4" id="KW-1185">Reference proteome</keyword>
<dbReference type="Gene3D" id="3.40.220.10">
    <property type="entry name" value="Leucine Aminopeptidase, subunit E, domain 1"/>
    <property type="match status" value="1"/>
</dbReference>
<feature type="domain" description="Microbial-type PARG catalytic" evidence="2">
    <location>
        <begin position="54"/>
        <end position="147"/>
    </location>
</feature>